<dbReference type="InterPro" id="IPR050187">
    <property type="entry name" value="Lipid_Phosphate_FormReg"/>
</dbReference>
<dbReference type="OrthoDB" id="142078at2"/>
<evidence type="ECO:0000256" key="12">
    <source>
        <dbReference type="ARBA" id="ARBA00023264"/>
    </source>
</evidence>
<dbReference type="PROSITE" id="PS50146">
    <property type="entry name" value="DAGK"/>
    <property type="match status" value="1"/>
</dbReference>
<keyword evidence="12" id="KW-1208">Phospholipid metabolism</keyword>
<dbReference type="InterPro" id="IPR017438">
    <property type="entry name" value="ATP-NAD_kinase_N"/>
</dbReference>
<dbReference type="GO" id="GO:0008654">
    <property type="term" value="P:phospholipid biosynthetic process"/>
    <property type="evidence" value="ECO:0007669"/>
    <property type="project" value="UniProtKB-KW"/>
</dbReference>
<keyword evidence="8" id="KW-0067">ATP-binding</keyword>
<evidence type="ECO:0000256" key="7">
    <source>
        <dbReference type="ARBA" id="ARBA00022777"/>
    </source>
</evidence>
<comment type="cofactor">
    <cofactor evidence="1">
        <name>Mg(2+)</name>
        <dbReference type="ChEBI" id="CHEBI:18420"/>
    </cofactor>
</comment>
<keyword evidence="7 14" id="KW-0418">Kinase</keyword>
<dbReference type="AlphaFoldDB" id="A0A1I4JES1"/>
<dbReference type="Gene3D" id="2.60.200.40">
    <property type="match status" value="1"/>
</dbReference>
<keyword evidence="15" id="KW-1185">Reference proteome</keyword>
<dbReference type="NCBIfam" id="TIGR00147">
    <property type="entry name" value="YegS/Rv2252/BmrU family lipid kinase"/>
    <property type="match status" value="1"/>
</dbReference>
<dbReference type="SUPFAM" id="SSF111331">
    <property type="entry name" value="NAD kinase/diacylglycerol kinase-like"/>
    <property type="match status" value="1"/>
</dbReference>
<name>A0A1I4JES1_9FIRM</name>
<dbReference type="GO" id="GO:0005886">
    <property type="term" value="C:plasma membrane"/>
    <property type="evidence" value="ECO:0007669"/>
    <property type="project" value="TreeGrafter"/>
</dbReference>
<protein>
    <submittedName>
        <fullName evidence="14">Lipid kinase, YegS/Rv2252/BmrU family</fullName>
    </submittedName>
</protein>
<dbReference type="GO" id="GO:0004143">
    <property type="term" value="F:ATP-dependent diacylglycerol kinase activity"/>
    <property type="evidence" value="ECO:0007669"/>
    <property type="project" value="TreeGrafter"/>
</dbReference>
<comment type="similarity">
    <text evidence="2">Belongs to the diacylglycerol/lipid kinase family.</text>
</comment>
<dbReference type="SMART" id="SM00046">
    <property type="entry name" value="DAGKc"/>
    <property type="match status" value="1"/>
</dbReference>
<keyword evidence="4" id="KW-0808">Transferase</keyword>
<evidence type="ECO:0000256" key="10">
    <source>
        <dbReference type="ARBA" id="ARBA00023098"/>
    </source>
</evidence>
<evidence type="ECO:0000256" key="9">
    <source>
        <dbReference type="ARBA" id="ARBA00022842"/>
    </source>
</evidence>
<dbReference type="Gene3D" id="3.40.50.10330">
    <property type="entry name" value="Probable inorganic polyphosphate/atp-NAD kinase, domain 1"/>
    <property type="match status" value="1"/>
</dbReference>
<evidence type="ECO:0000256" key="8">
    <source>
        <dbReference type="ARBA" id="ARBA00022840"/>
    </source>
</evidence>
<dbReference type="Pfam" id="PF00781">
    <property type="entry name" value="DAGK_cat"/>
    <property type="match status" value="1"/>
</dbReference>
<dbReference type="STRING" id="29563.SAMN02983006_01682"/>
<evidence type="ECO:0000256" key="6">
    <source>
        <dbReference type="ARBA" id="ARBA00022741"/>
    </source>
</evidence>
<accession>A0A1I4JES1</accession>
<keyword evidence="9" id="KW-0460">Magnesium</keyword>
<evidence type="ECO:0000256" key="2">
    <source>
        <dbReference type="ARBA" id="ARBA00005983"/>
    </source>
</evidence>
<dbReference type="InterPro" id="IPR016064">
    <property type="entry name" value="NAD/diacylglycerol_kinase_sf"/>
</dbReference>
<dbReference type="GO" id="GO:0005524">
    <property type="term" value="F:ATP binding"/>
    <property type="evidence" value="ECO:0007669"/>
    <property type="project" value="UniProtKB-KW"/>
</dbReference>
<keyword evidence="3" id="KW-0444">Lipid biosynthesis</keyword>
<evidence type="ECO:0000313" key="14">
    <source>
        <dbReference type="EMBL" id="SFL64713.1"/>
    </source>
</evidence>
<feature type="domain" description="DAGKc" evidence="13">
    <location>
        <begin position="1"/>
        <end position="132"/>
    </location>
</feature>
<dbReference type="InterPro" id="IPR045540">
    <property type="entry name" value="YegS/DAGK_C"/>
</dbReference>
<keyword evidence="10" id="KW-0443">Lipid metabolism</keyword>
<evidence type="ECO:0000313" key="15">
    <source>
        <dbReference type="Proteomes" id="UP000199006"/>
    </source>
</evidence>
<dbReference type="PANTHER" id="PTHR12358:SF106">
    <property type="entry name" value="LIPID KINASE YEGS"/>
    <property type="match status" value="1"/>
</dbReference>
<dbReference type="RefSeq" id="WP_089861777.1">
    <property type="nucleotide sequence ID" value="NZ_FOTI01000022.1"/>
</dbReference>
<keyword evidence="11" id="KW-0594">Phospholipid biosynthesis</keyword>
<gene>
    <name evidence="14" type="ORF">SAMN02983006_01682</name>
</gene>
<dbReference type="PANTHER" id="PTHR12358">
    <property type="entry name" value="SPHINGOSINE KINASE"/>
    <property type="match status" value="1"/>
</dbReference>
<dbReference type="InterPro" id="IPR001206">
    <property type="entry name" value="Diacylglycerol_kinase_cat_dom"/>
</dbReference>
<keyword evidence="6" id="KW-0547">Nucleotide-binding</keyword>
<keyword evidence="5" id="KW-0479">Metal-binding</keyword>
<evidence type="ECO:0000256" key="1">
    <source>
        <dbReference type="ARBA" id="ARBA00001946"/>
    </source>
</evidence>
<dbReference type="Pfam" id="PF19279">
    <property type="entry name" value="YegS_C"/>
    <property type="match status" value="1"/>
</dbReference>
<evidence type="ECO:0000256" key="5">
    <source>
        <dbReference type="ARBA" id="ARBA00022723"/>
    </source>
</evidence>
<evidence type="ECO:0000259" key="13">
    <source>
        <dbReference type="PROSITE" id="PS50146"/>
    </source>
</evidence>
<evidence type="ECO:0000256" key="11">
    <source>
        <dbReference type="ARBA" id="ARBA00023209"/>
    </source>
</evidence>
<dbReference type="Proteomes" id="UP000199006">
    <property type="component" value="Unassembled WGS sequence"/>
</dbReference>
<organism evidence="14 15">
    <name type="scientific">Halanaerobium salsuginis</name>
    <dbReference type="NCBI Taxonomy" id="29563"/>
    <lineage>
        <taxon>Bacteria</taxon>
        <taxon>Bacillati</taxon>
        <taxon>Bacillota</taxon>
        <taxon>Clostridia</taxon>
        <taxon>Halanaerobiales</taxon>
        <taxon>Halanaerobiaceae</taxon>
        <taxon>Halanaerobium</taxon>
    </lineage>
</organism>
<dbReference type="InterPro" id="IPR005218">
    <property type="entry name" value="Diacylglycerol/lipid_kinase"/>
</dbReference>
<proteinExistence type="inferred from homology"/>
<sequence>MIENKVKLIYNPEAGNKKFSNYLDLFRKKFREENYLVDAYRTMGTDDWEQAAANLSKENYQAVFIAGGDGSVNKILNVLMKKEIKLPLGIIPAGTANDFATYLGMSPDIEKCITQLLTQKIKTIDIGKVNESYFINACLGGSISALSSKINDKLKNSLGKTAYYLKGLSELPGLKTSKIRIKTSNNEITADLLAFFIFNSKGIGGFKNIAHKAEINDGLFDLVAIKQSNFLSISAAGIKLMQAKSADNDNLIYLQDELFEIESLGELNFNKADIDGEEGPTLPLKIEVIKSGLQVFTA</sequence>
<dbReference type="EMBL" id="FOTI01000022">
    <property type="protein sequence ID" value="SFL64713.1"/>
    <property type="molecule type" value="Genomic_DNA"/>
</dbReference>
<evidence type="ECO:0000256" key="4">
    <source>
        <dbReference type="ARBA" id="ARBA00022679"/>
    </source>
</evidence>
<dbReference type="GO" id="GO:0046872">
    <property type="term" value="F:metal ion binding"/>
    <property type="evidence" value="ECO:0007669"/>
    <property type="project" value="UniProtKB-KW"/>
</dbReference>
<evidence type="ECO:0000256" key="3">
    <source>
        <dbReference type="ARBA" id="ARBA00022516"/>
    </source>
</evidence>
<reference evidence="14 15" key="1">
    <citation type="submission" date="2016-10" db="EMBL/GenBank/DDBJ databases">
        <authorList>
            <person name="de Groot N.N."/>
        </authorList>
    </citation>
    <scope>NUCLEOTIDE SEQUENCE [LARGE SCALE GENOMIC DNA]</scope>
    <source>
        <strain evidence="14 15">ATCC 51327</strain>
    </source>
</reference>